<evidence type="ECO:0000313" key="1">
    <source>
        <dbReference type="EMBL" id="KZT28848.1"/>
    </source>
</evidence>
<dbReference type="Proteomes" id="UP000076761">
    <property type="component" value="Unassembled WGS sequence"/>
</dbReference>
<sequence>MYLVVRRTSTCFAFDDFARWRVLWKGQIASVACTELAMEVGPTPSASQSAYHDFPMLSLYTRRDYWCAAFYLQWDMGAYVSIDTAAIEELPAYSAHDAGSGRRYPSHEHPYVEAFQEAGLARHDDHAHDCAGLNSNASGESSRESGRQGFTRFVASLLRSTVRFCSLVDLMSRAVY</sequence>
<protein>
    <submittedName>
        <fullName evidence="1">Uncharacterized protein</fullName>
    </submittedName>
</protein>
<accession>A0A165UXI8</accession>
<keyword evidence="2" id="KW-1185">Reference proteome</keyword>
<name>A0A165UXI8_9AGAM</name>
<reference evidence="1 2" key="1">
    <citation type="journal article" date="2016" name="Mol. Biol. Evol.">
        <title>Comparative Genomics of Early-Diverging Mushroom-Forming Fungi Provides Insights into the Origins of Lignocellulose Decay Capabilities.</title>
        <authorList>
            <person name="Nagy L.G."/>
            <person name="Riley R."/>
            <person name="Tritt A."/>
            <person name="Adam C."/>
            <person name="Daum C."/>
            <person name="Floudas D."/>
            <person name="Sun H."/>
            <person name="Yadav J.S."/>
            <person name="Pangilinan J."/>
            <person name="Larsson K.H."/>
            <person name="Matsuura K."/>
            <person name="Barry K."/>
            <person name="Labutti K."/>
            <person name="Kuo R."/>
            <person name="Ohm R.A."/>
            <person name="Bhattacharya S.S."/>
            <person name="Shirouzu T."/>
            <person name="Yoshinaga Y."/>
            <person name="Martin F.M."/>
            <person name="Grigoriev I.V."/>
            <person name="Hibbett D.S."/>
        </authorList>
    </citation>
    <scope>NUCLEOTIDE SEQUENCE [LARGE SCALE GENOMIC DNA]</scope>
    <source>
        <strain evidence="1 2">HHB14362 ss-1</strain>
    </source>
</reference>
<organism evidence="1 2">
    <name type="scientific">Neolentinus lepideus HHB14362 ss-1</name>
    <dbReference type="NCBI Taxonomy" id="1314782"/>
    <lineage>
        <taxon>Eukaryota</taxon>
        <taxon>Fungi</taxon>
        <taxon>Dikarya</taxon>
        <taxon>Basidiomycota</taxon>
        <taxon>Agaricomycotina</taxon>
        <taxon>Agaricomycetes</taxon>
        <taxon>Gloeophyllales</taxon>
        <taxon>Gloeophyllaceae</taxon>
        <taxon>Neolentinus</taxon>
    </lineage>
</organism>
<proteinExistence type="predicted"/>
<dbReference type="InParanoid" id="A0A165UXI8"/>
<gene>
    <name evidence="1" type="ORF">NEOLEDRAFT_1145610</name>
</gene>
<evidence type="ECO:0000313" key="2">
    <source>
        <dbReference type="Proteomes" id="UP000076761"/>
    </source>
</evidence>
<dbReference type="AlphaFoldDB" id="A0A165UXI8"/>
<dbReference type="EMBL" id="KV425556">
    <property type="protein sequence ID" value="KZT28848.1"/>
    <property type="molecule type" value="Genomic_DNA"/>
</dbReference>